<dbReference type="InterPro" id="IPR036282">
    <property type="entry name" value="Glutathione-S-Trfase_C_sf"/>
</dbReference>
<accession>A0A8H5HQY5</accession>
<dbReference type="Gene3D" id="3.40.30.110">
    <property type="match status" value="1"/>
</dbReference>
<organism evidence="3 4">
    <name type="scientific">Tricholomella constricta</name>
    <dbReference type="NCBI Taxonomy" id="117010"/>
    <lineage>
        <taxon>Eukaryota</taxon>
        <taxon>Fungi</taxon>
        <taxon>Dikarya</taxon>
        <taxon>Basidiomycota</taxon>
        <taxon>Agaricomycotina</taxon>
        <taxon>Agaricomycetes</taxon>
        <taxon>Agaricomycetidae</taxon>
        <taxon>Agaricales</taxon>
        <taxon>Tricholomatineae</taxon>
        <taxon>Lyophyllaceae</taxon>
        <taxon>Tricholomella</taxon>
    </lineage>
</organism>
<name>A0A8H5HQY5_9AGAR</name>
<evidence type="ECO:0000313" key="4">
    <source>
        <dbReference type="Proteomes" id="UP000565441"/>
    </source>
</evidence>
<dbReference type="InterPro" id="IPR036249">
    <property type="entry name" value="Thioredoxin-like_sf"/>
</dbReference>
<proteinExistence type="predicted"/>
<evidence type="ECO:0000313" key="3">
    <source>
        <dbReference type="EMBL" id="KAF5387812.1"/>
    </source>
</evidence>
<feature type="domain" description="DUF7962" evidence="2">
    <location>
        <begin position="130"/>
        <end position="227"/>
    </location>
</feature>
<dbReference type="OrthoDB" id="202840at2759"/>
<sequence length="334" mass="36881">MSSSPRVIIYRYDASPYSIKVDNVLVLKKIPHQKVNVSPVLPRPEITDLLGVTYRRIPILAIGNDVYCDTSLIVSALERRFPASAGYGTIFPQAKNGGGAVNGLAKASANFFENALFPAAANLLPWEKFPPAFIKDRSLLSGTTFRVEAIAASRETSLNTLSAHLSLLEEQFQDGREWLFDTELPSLTDISIHFILNWVRASRLGRPLVDATNFPKTVKWLAHFSDYLERERGGQAAAQQITGEEAAASIMASSFESYDVVGFNTTEAARLALKLNEQVQIAPDDTGRKYLTVGKLVGINMEEVVIEVQGFQGLVRCHFPRLGFTLKAVRSHKL</sequence>
<dbReference type="Gene3D" id="1.20.1050.10">
    <property type="match status" value="1"/>
</dbReference>
<dbReference type="SUPFAM" id="SSF52833">
    <property type="entry name" value="Thioredoxin-like"/>
    <property type="match status" value="1"/>
</dbReference>
<dbReference type="Pfam" id="PF13417">
    <property type="entry name" value="GST_N_3"/>
    <property type="match status" value="1"/>
</dbReference>
<dbReference type="InterPro" id="IPR058268">
    <property type="entry name" value="DUF7962"/>
</dbReference>
<dbReference type="Proteomes" id="UP000565441">
    <property type="component" value="Unassembled WGS sequence"/>
</dbReference>
<evidence type="ECO:0000259" key="2">
    <source>
        <dbReference type="Pfam" id="PF25907"/>
    </source>
</evidence>
<reference evidence="3 4" key="1">
    <citation type="journal article" date="2020" name="ISME J.">
        <title>Uncovering the hidden diversity of litter-decomposition mechanisms in mushroom-forming fungi.</title>
        <authorList>
            <person name="Floudas D."/>
            <person name="Bentzer J."/>
            <person name="Ahren D."/>
            <person name="Johansson T."/>
            <person name="Persson P."/>
            <person name="Tunlid A."/>
        </authorList>
    </citation>
    <scope>NUCLEOTIDE SEQUENCE [LARGE SCALE GENOMIC DNA]</scope>
    <source>
        <strain evidence="3 4">CBS 661.87</strain>
    </source>
</reference>
<evidence type="ECO:0008006" key="5">
    <source>
        <dbReference type="Google" id="ProtNLM"/>
    </source>
</evidence>
<feature type="domain" description="GST N-terminal" evidence="1">
    <location>
        <begin position="10"/>
        <end position="83"/>
    </location>
</feature>
<dbReference type="EMBL" id="JAACJP010000001">
    <property type="protein sequence ID" value="KAF5387812.1"/>
    <property type="molecule type" value="Genomic_DNA"/>
</dbReference>
<evidence type="ECO:0000259" key="1">
    <source>
        <dbReference type="Pfam" id="PF13417"/>
    </source>
</evidence>
<gene>
    <name evidence="3" type="ORF">D9615_000378</name>
</gene>
<keyword evidence="4" id="KW-1185">Reference proteome</keyword>
<dbReference type="InterPro" id="IPR004045">
    <property type="entry name" value="Glutathione_S-Trfase_N"/>
</dbReference>
<dbReference type="SUPFAM" id="SSF47616">
    <property type="entry name" value="GST C-terminal domain-like"/>
    <property type="match status" value="1"/>
</dbReference>
<dbReference type="Pfam" id="PF25907">
    <property type="entry name" value="DUF7962"/>
    <property type="match status" value="1"/>
</dbReference>
<dbReference type="AlphaFoldDB" id="A0A8H5HQY5"/>
<protein>
    <recommendedName>
        <fullName evidence="5">GST N-terminal domain-containing protein</fullName>
    </recommendedName>
</protein>
<comment type="caution">
    <text evidence="3">The sequence shown here is derived from an EMBL/GenBank/DDBJ whole genome shotgun (WGS) entry which is preliminary data.</text>
</comment>